<evidence type="ECO:0000259" key="1">
    <source>
        <dbReference type="Pfam" id="PF14243"/>
    </source>
</evidence>
<dbReference type="AlphaFoldDB" id="F8CES6"/>
<organism evidence="2 3">
    <name type="scientific">Myxococcus fulvus (strain ATCC BAA-855 / HW-1)</name>
    <dbReference type="NCBI Taxonomy" id="483219"/>
    <lineage>
        <taxon>Bacteria</taxon>
        <taxon>Pseudomonadati</taxon>
        <taxon>Myxococcota</taxon>
        <taxon>Myxococcia</taxon>
        <taxon>Myxococcales</taxon>
        <taxon>Cystobacterineae</taxon>
        <taxon>Myxococcaceae</taxon>
        <taxon>Myxococcus</taxon>
    </lineage>
</organism>
<dbReference type="Proteomes" id="UP000000488">
    <property type="component" value="Chromosome"/>
</dbReference>
<reference evidence="2 3" key="1">
    <citation type="journal article" date="2011" name="J. Bacteriol.">
        <title>Genome sequence of the halotolerant marine bacterium Myxococcus fulvus HW-1.</title>
        <authorList>
            <person name="Li Z.F."/>
            <person name="Li X."/>
            <person name="Liu H."/>
            <person name="Liu X."/>
            <person name="Han K."/>
            <person name="Wu Z.H."/>
            <person name="Hu W."/>
            <person name="Li F.F."/>
            <person name="Li Y.Z."/>
        </authorList>
    </citation>
    <scope>NUCLEOTIDE SEQUENCE [LARGE SCALE GENOMIC DNA]</scope>
    <source>
        <strain evidence="3">ATCC BAA-855 / HW-1</strain>
    </source>
</reference>
<protein>
    <recommendedName>
        <fullName evidence="1">ATP-grasp domain-containing protein</fullName>
    </recommendedName>
</protein>
<dbReference type="HOGENOM" id="CLU_040789_0_0_7"/>
<proteinExistence type="predicted"/>
<dbReference type="eggNOG" id="ENOG502Z879">
    <property type="taxonomic scope" value="Bacteria"/>
</dbReference>
<dbReference type="Pfam" id="PF14243">
    <property type="entry name" value="R2K_3"/>
    <property type="match status" value="1"/>
</dbReference>
<accession>F8CES6</accession>
<sequence>MLFIFPADPIAPRRVDEHFEPEAMAARAAGHSVAVVDHDALCRGASEEAVRWIPRSDEDSKTNTALYRGWMLTVQQYTDFAAAAEQRGVTLLTSPSSYEHAHWLPRWYDALSEFTPRSVWTEGPDLGAFEACCSRLGPGPAVLRDYVKSLKHYWAEASYIPDVANIPAARAIASRFLELRAEDFAGGLVVRAFEQFTTTEARAWWVQGQCVLVTAHPDTPGEPPTGADLQSIAPTVAALGLPFVTVDLVLRADGVWRIVELGDGQVSDRPKSTPAETFIAAIAGEFGA</sequence>
<dbReference type="KEGG" id="mfu:LILAB_27220"/>
<dbReference type="STRING" id="483219.LILAB_27220"/>
<evidence type="ECO:0000313" key="2">
    <source>
        <dbReference type="EMBL" id="AEI67331.1"/>
    </source>
</evidence>
<dbReference type="InterPro" id="IPR025643">
    <property type="entry name" value="R2K_3"/>
</dbReference>
<evidence type="ECO:0000313" key="3">
    <source>
        <dbReference type="Proteomes" id="UP000000488"/>
    </source>
</evidence>
<gene>
    <name evidence="2" type="ordered locus">LILAB_27220</name>
</gene>
<dbReference type="EMBL" id="CP002830">
    <property type="protein sequence ID" value="AEI67331.1"/>
    <property type="molecule type" value="Genomic_DNA"/>
</dbReference>
<name>F8CES6_MYXFH</name>
<feature type="domain" description="ATP-grasp" evidence="1">
    <location>
        <begin position="136"/>
        <end position="282"/>
    </location>
</feature>